<evidence type="ECO:0008006" key="2">
    <source>
        <dbReference type="Google" id="ProtNLM"/>
    </source>
</evidence>
<name>A0A644WJY2_9ZZZZ</name>
<dbReference type="InterPro" id="IPR019657">
    <property type="entry name" value="ComFB"/>
</dbReference>
<reference evidence="1" key="1">
    <citation type="submission" date="2019-08" db="EMBL/GenBank/DDBJ databases">
        <authorList>
            <person name="Kucharzyk K."/>
            <person name="Murdoch R.W."/>
            <person name="Higgins S."/>
            <person name="Loffler F."/>
        </authorList>
    </citation>
    <scope>NUCLEOTIDE SEQUENCE</scope>
</reference>
<accession>A0A644WJY2</accession>
<dbReference type="EMBL" id="VSSQ01000892">
    <property type="protein sequence ID" value="MPM02723.1"/>
    <property type="molecule type" value="Genomic_DNA"/>
</dbReference>
<sequence>MLRNYMEVIVDNLLTSILSEYKDICKCKVCIEDIKAITLNNLQPLYISTEKGYTYTKINELKIQFKTTVISEIIKSIDIVYNNPNH</sequence>
<gene>
    <name evidence="1" type="ORF">SDC9_48978</name>
</gene>
<organism evidence="1">
    <name type="scientific">bioreactor metagenome</name>
    <dbReference type="NCBI Taxonomy" id="1076179"/>
    <lineage>
        <taxon>unclassified sequences</taxon>
        <taxon>metagenomes</taxon>
        <taxon>ecological metagenomes</taxon>
    </lineage>
</organism>
<proteinExistence type="predicted"/>
<protein>
    <recommendedName>
        <fullName evidence="2">ComF operon protein 2</fullName>
    </recommendedName>
</protein>
<evidence type="ECO:0000313" key="1">
    <source>
        <dbReference type="EMBL" id="MPM02723.1"/>
    </source>
</evidence>
<dbReference type="AlphaFoldDB" id="A0A644WJY2"/>
<dbReference type="Pfam" id="PF10719">
    <property type="entry name" value="ComFB"/>
    <property type="match status" value="1"/>
</dbReference>
<comment type="caution">
    <text evidence="1">The sequence shown here is derived from an EMBL/GenBank/DDBJ whole genome shotgun (WGS) entry which is preliminary data.</text>
</comment>